<reference evidence="6" key="1">
    <citation type="submission" date="2009-07" db="EMBL/GenBank/DDBJ databases">
        <authorList>
            <person name="Weinstock G."/>
            <person name="Sodergren E."/>
            <person name="Clifton S."/>
            <person name="Fulton L."/>
            <person name="Fulton B."/>
            <person name="Courtney L."/>
            <person name="Fronick C."/>
            <person name="Harrison M."/>
            <person name="Strong C."/>
            <person name="Farmer C."/>
            <person name="Delahaunty K."/>
            <person name="Markovic C."/>
            <person name="Hall O."/>
            <person name="Minx P."/>
            <person name="Tomlinson C."/>
            <person name="Mitreva M."/>
            <person name="Nelson J."/>
            <person name="Hou S."/>
            <person name="Wollam A."/>
            <person name="Pepin K.H."/>
            <person name="Johnson M."/>
            <person name="Bhonagiri V."/>
            <person name="Nash W.E."/>
            <person name="Warren W."/>
            <person name="Chinwalla A."/>
            <person name="Mardis E.R."/>
            <person name="Wilson R.K."/>
        </authorList>
    </citation>
    <scope>NUCLEOTIDE SEQUENCE [LARGE SCALE GENOMIC DNA]</scope>
    <source>
        <strain evidence="6">DSM 14469</strain>
    </source>
</reference>
<evidence type="ECO:0000313" key="7">
    <source>
        <dbReference type="Proteomes" id="UP000005561"/>
    </source>
</evidence>
<evidence type="ECO:0000256" key="2">
    <source>
        <dbReference type="ARBA" id="ARBA00022833"/>
    </source>
</evidence>
<dbReference type="InterPro" id="IPR013154">
    <property type="entry name" value="ADH-like_N"/>
</dbReference>
<dbReference type="GO" id="GO:0008270">
    <property type="term" value="F:zinc ion binding"/>
    <property type="evidence" value="ECO:0007669"/>
    <property type="project" value="InterPro"/>
</dbReference>
<protein>
    <submittedName>
        <fullName evidence="6">Chlorophyll synthesis pathway protein BchC</fullName>
    </submittedName>
</protein>
<dbReference type="PANTHER" id="PTHR43401:SF2">
    <property type="entry name" value="L-THREONINE 3-DEHYDROGENASE"/>
    <property type="match status" value="1"/>
</dbReference>
<evidence type="ECO:0000259" key="5">
    <source>
        <dbReference type="SMART" id="SM00829"/>
    </source>
</evidence>
<keyword evidence="2 4" id="KW-0862">Zinc</keyword>
<comment type="caution">
    <text evidence="6">The sequence shown here is derived from an EMBL/GenBank/DDBJ whole genome shotgun (WGS) entry which is preliminary data.</text>
</comment>
<evidence type="ECO:0000256" key="3">
    <source>
        <dbReference type="ARBA" id="ARBA00023002"/>
    </source>
</evidence>
<dbReference type="EMBL" id="ACCL02000041">
    <property type="protein sequence ID" value="EET58221.1"/>
    <property type="molecule type" value="Genomic_DNA"/>
</dbReference>
<dbReference type="InterPro" id="IPR011032">
    <property type="entry name" value="GroES-like_sf"/>
</dbReference>
<evidence type="ECO:0000313" key="6">
    <source>
        <dbReference type="EMBL" id="EET58221.1"/>
    </source>
</evidence>
<comment type="cofactor">
    <cofactor evidence="4">
        <name>Zn(2+)</name>
        <dbReference type="ChEBI" id="CHEBI:29105"/>
    </cofactor>
</comment>
<proteinExistence type="inferred from homology"/>
<dbReference type="SUPFAM" id="SSF51735">
    <property type="entry name" value="NAD(P)-binding Rossmann-fold domains"/>
    <property type="match status" value="1"/>
</dbReference>
<dbReference type="CDD" id="cd08234">
    <property type="entry name" value="threonine_DH_like"/>
    <property type="match status" value="1"/>
</dbReference>
<dbReference type="STRING" id="168384.SAMN05660368_03287"/>
<dbReference type="InterPro" id="IPR050129">
    <property type="entry name" value="Zn_alcohol_dh"/>
</dbReference>
<dbReference type="InterPro" id="IPR036291">
    <property type="entry name" value="NAD(P)-bd_dom_sf"/>
</dbReference>
<dbReference type="Pfam" id="PF00107">
    <property type="entry name" value="ADH_zinc_N"/>
    <property type="match status" value="1"/>
</dbReference>
<dbReference type="SMART" id="SM00829">
    <property type="entry name" value="PKS_ER"/>
    <property type="match status" value="1"/>
</dbReference>
<evidence type="ECO:0000256" key="4">
    <source>
        <dbReference type="RuleBase" id="RU361277"/>
    </source>
</evidence>
<feature type="domain" description="Enoyl reductase (ER)" evidence="5">
    <location>
        <begin position="36"/>
        <end position="367"/>
    </location>
</feature>
<sequence>MKNVCDIVYIIEKIFIKVKKDKGDRKMKGTFFTGADQPQKFEVRDMSFAPLQPHEVLVKNMSAGICGTDVHIYHGEKGSAEVKPPVVLGHEYAGIVVETGAAVTEVQAGDHVTVDPNIYCGKCRPCKMGKKQNCEHLFALGVNVNGGFAEYSVVPDTQCFLLKKEIPFDVGAMAEPLACAIHGVDLCDIQQGQSVLVIGGGPIGLLVVQLARLKGASPVILSEPMEMRRHIGLSVGADAVIDPLHENVAETVRSLTGEDGADVVIECVGRPFAAEQAVEAAGPGAMIMLFSVPAVDATIPLPLFEMYRKELTVRGSRINPDTHQRAVNLINAQRLEIEKLITHTYDLYHLEDAIHMQMSSESIKVVVHPHG</sequence>
<dbReference type="InterPro" id="IPR020843">
    <property type="entry name" value="ER"/>
</dbReference>
<name>C6LMC0_9FIRM</name>
<dbReference type="Gene3D" id="3.90.180.10">
    <property type="entry name" value="Medium-chain alcohol dehydrogenases, catalytic domain"/>
    <property type="match status" value="1"/>
</dbReference>
<dbReference type="SUPFAM" id="SSF50129">
    <property type="entry name" value="GroES-like"/>
    <property type="match status" value="1"/>
</dbReference>
<dbReference type="Gene3D" id="3.40.50.720">
    <property type="entry name" value="NAD(P)-binding Rossmann-like Domain"/>
    <property type="match status" value="1"/>
</dbReference>
<dbReference type="PANTHER" id="PTHR43401">
    <property type="entry name" value="L-THREONINE 3-DEHYDROGENASE"/>
    <property type="match status" value="1"/>
</dbReference>
<organism evidence="6 7">
    <name type="scientific">Marvinbryantia formatexigens DSM 14469</name>
    <dbReference type="NCBI Taxonomy" id="478749"/>
    <lineage>
        <taxon>Bacteria</taxon>
        <taxon>Bacillati</taxon>
        <taxon>Bacillota</taxon>
        <taxon>Clostridia</taxon>
        <taxon>Lachnospirales</taxon>
        <taxon>Lachnospiraceae</taxon>
        <taxon>Marvinbryantia</taxon>
    </lineage>
</organism>
<dbReference type="PROSITE" id="PS00059">
    <property type="entry name" value="ADH_ZINC"/>
    <property type="match status" value="1"/>
</dbReference>
<dbReference type="InterPro" id="IPR013149">
    <property type="entry name" value="ADH-like_C"/>
</dbReference>
<evidence type="ECO:0000256" key="1">
    <source>
        <dbReference type="ARBA" id="ARBA00022723"/>
    </source>
</evidence>
<dbReference type="GO" id="GO:0016491">
    <property type="term" value="F:oxidoreductase activity"/>
    <property type="evidence" value="ECO:0007669"/>
    <property type="project" value="UniProtKB-KW"/>
</dbReference>
<dbReference type="AlphaFoldDB" id="C6LMC0"/>
<dbReference type="Pfam" id="PF08240">
    <property type="entry name" value="ADH_N"/>
    <property type="match status" value="1"/>
</dbReference>
<keyword evidence="3" id="KW-0560">Oxidoreductase</keyword>
<dbReference type="InterPro" id="IPR002328">
    <property type="entry name" value="ADH_Zn_CS"/>
</dbReference>
<comment type="similarity">
    <text evidence="4">Belongs to the zinc-containing alcohol dehydrogenase family.</text>
</comment>
<gene>
    <name evidence="6" type="ORF">BRYFOR_09820</name>
</gene>
<accession>C6LMC0</accession>
<keyword evidence="7" id="KW-1185">Reference proteome</keyword>
<keyword evidence="1 4" id="KW-0479">Metal-binding</keyword>
<dbReference type="Proteomes" id="UP000005561">
    <property type="component" value="Unassembled WGS sequence"/>
</dbReference>
<dbReference type="eggNOG" id="COG1063">
    <property type="taxonomic scope" value="Bacteria"/>
</dbReference>